<dbReference type="NCBIfam" id="TIGR00278">
    <property type="entry name" value="membrane protein insertion efficiency factor YidD"/>
    <property type="match status" value="1"/>
</dbReference>
<sequence>MLDTLAHPCCCGSVSQAAMLLVVLRPSLTAGSHGADRHGADPAAPPPGGRVSRSMYRAVRHYRVTVSPTRSACCPYTPTCSTYAVQALHRYGALRGGWLILARLLRCRPGAARRRGFRDPVPPGRG</sequence>
<dbReference type="PANTHER" id="PTHR33383">
    <property type="entry name" value="MEMBRANE PROTEIN INSERTION EFFICIENCY FACTOR-RELATED"/>
    <property type="match status" value="1"/>
</dbReference>
<evidence type="ECO:0000256" key="1">
    <source>
        <dbReference type="HAMAP-Rule" id="MF_00386"/>
    </source>
</evidence>
<comment type="function">
    <text evidence="1">Could be involved in insertion of integral membrane proteins into the membrane.</text>
</comment>
<dbReference type="Pfam" id="PF01809">
    <property type="entry name" value="YidD"/>
    <property type="match status" value="1"/>
</dbReference>
<accession>A0ABP8GU51</accession>
<evidence type="ECO:0000313" key="3">
    <source>
        <dbReference type="EMBL" id="GAA4329712.1"/>
    </source>
</evidence>
<keyword evidence="1" id="KW-1003">Cell membrane</keyword>
<keyword evidence="4" id="KW-1185">Reference proteome</keyword>
<proteinExistence type="inferred from homology"/>
<comment type="caution">
    <text evidence="3">The sequence shown here is derived from an EMBL/GenBank/DDBJ whole genome shotgun (WGS) entry which is preliminary data.</text>
</comment>
<comment type="similarity">
    <text evidence="1">Belongs to the UPF0161 family.</text>
</comment>
<evidence type="ECO:0000256" key="2">
    <source>
        <dbReference type="SAM" id="MobiDB-lite"/>
    </source>
</evidence>
<dbReference type="RefSeq" id="WP_345664734.1">
    <property type="nucleotide sequence ID" value="NZ_BAABET010000010.1"/>
</dbReference>
<evidence type="ECO:0000313" key="4">
    <source>
        <dbReference type="Proteomes" id="UP001501115"/>
    </source>
</evidence>
<dbReference type="InterPro" id="IPR002696">
    <property type="entry name" value="Membr_insert_effic_factor_YidD"/>
</dbReference>
<gene>
    <name evidence="3" type="ORF">GCM10023086_58960</name>
</gene>
<dbReference type="SMART" id="SM01234">
    <property type="entry name" value="Haemolytic"/>
    <property type="match status" value="1"/>
</dbReference>
<dbReference type="HAMAP" id="MF_00386">
    <property type="entry name" value="UPF0161_YidD"/>
    <property type="match status" value="1"/>
</dbReference>
<dbReference type="PANTHER" id="PTHR33383:SF1">
    <property type="entry name" value="MEMBRANE PROTEIN INSERTION EFFICIENCY FACTOR-RELATED"/>
    <property type="match status" value="1"/>
</dbReference>
<dbReference type="EMBL" id="BAABET010000010">
    <property type="protein sequence ID" value="GAA4329712.1"/>
    <property type="molecule type" value="Genomic_DNA"/>
</dbReference>
<feature type="region of interest" description="Disordered" evidence="2">
    <location>
        <begin position="31"/>
        <end position="52"/>
    </location>
</feature>
<protein>
    <recommendedName>
        <fullName evidence="1">Putative membrane protein insertion efficiency factor</fullName>
    </recommendedName>
</protein>
<comment type="subcellular location">
    <subcellularLocation>
        <location evidence="1">Cell membrane</location>
        <topology evidence="1">Peripheral membrane protein</topology>
        <orientation evidence="1">Cytoplasmic side</orientation>
    </subcellularLocation>
</comment>
<name>A0ABP8GU51_9ACTN</name>
<organism evidence="3 4">
    <name type="scientific">Streptomyces venetus</name>
    <dbReference type="NCBI Taxonomy" id="1701086"/>
    <lineage>
        <taxon>Bacteria</taxon>
        <taxon>Bacillati</taxon>
        <taxon>Actinomycetota</taxon>
        <taxon>Actinomycetes</taxon>
        <taxon>Kitasatosporales</taxon>
        <taxon>Streptomycetaceae</taxon>
        <taxon>Streptomyces</taxon>
    </lineage>
</organism>
<keyword evidence="1" id="KW-0472">Membrane</keyword>
<dbReference type="Proteomes" id="UP001501115">
    <property type="component" value="Unassembled WGS sequence"/>
</dbReference>
<reference evidence="4" key="1">
    <citation type="journal article" date="2019" name="Int. J. Syst. Evol. Microbiol.">
        <title>The Global Catalogue of Microorganisms (GCM) 10K type strain sequencing project: providing services to taxonomists for standard genome sequencing and annotation.</title>
        <authorList>
            <consortium name="The Broad Institute Genomics Platform"/>
            <consortium name="The Broad Institute Genome Sequencing Center for Infectious Disease"/>
            <person name="Wu L."/>
            <person name="Ma J."/>
        </authorList>
    </citation>
    <scope>NUCLEOTIDE SEQUENCE [LARGE SCALE GENOMIC DNA]</scope>
    <source>
        <strain evidence="4">JCM 31290</strain>
    </source>
</reference>